<feature type="transmembrane region" description="Helical" evidence="8">
    <location>
        <begin position="191"/>
        <end position="214"/>
    </location>
</feature>
<dbReference type="Pfam" id="PF01529">
    <property type="entry name" value="DHHC"/>
    <property type="match status" value="1"/>
</dbReference>
<proteinExistence type="inferred from homology"/>
<dbReference type="PANTHER" id="PTHR22883:SF23">
    <property type="entry name" value="PALMITOYLTRANSFERASE ZDHHC6"/>
    <property type="match status" value="1"/>
</dbReference>
<dbReference type="PANTHER" id="PTHR22883">
    <property type="entry name" value="ZINC FINGER DHHC DOMAIN CONTAINING PROTEIN"/>
    <property type="match status" value="1"/>
</dbReference>
<protein>
    <recommendedName>
        <fullName evidence="8">Palmitoyltransferase</fullName>
        <ecNumber evidence="8">2.3.1.225</ecNumber>
    </recommendedName>
</protein>
<evidence type="ECO:0000313" key="12">
    <source>
        <dbReference type="EMBL" id="RHZ31834.1"/>
    </source>
</evidence>
<evidence type="ECO:0000256" key="6">
    <source>
        <dbReference type="ARBA" id="ARBA00023315"/>
    </source>
</evidence>
<evidence type="ECO:0000256" key="5">
    <source>
        <dbReference type="ARBA" id="ARBA00023136"/>
    </source>
</evidence>
<dbReference type="Proteomes" id="UP000285712">
    <property type="component" value="Unassembled WGS sequence"/>
</dbReference>
<comment type="subcellular location">
    <subcellularLocation>
        <location evidence="1">Membrane</location>
        <topology evidence="1">Multi-pass membrane protein</topology>
    </subcellularLocation>
</comment>
<evidence type="ECO:0000313" key="13">
    <source>
        <dbReference type="Proteomes" id="UP000283543"/>
    </source>
</evidence>
<evidence type="ECO:0000256" key="1">
    <source>
        <dbReference type="ARBA" id="ARBA00004141"/>
    </source>
</evidence>
<reference evidence="13 14" key="1">
    <citation type="submission" date="2018-08" db="EMBL/GenBank/DDBJ databases">
        <title>Aphanomyces genome sequencing and annotation.</title>
        <authorList>
            <person name="Minardi D."/>
            <person name="Oidtmann B."/>
            <person name="Van Der Giezen M."/>
            <person name="Studholme D.J."/>
        </authorList>
    </citation>
    <scope>NUCLEOTIDE SEQUENCE [LARGE SCALE GENOMIC DNA]</scope>
    <source>
        <strain evidence="12 14">Da</strain>
        <strain evidence="10 13">Si</strain>
        <strain evidence="11 15">Sv</strain>
    </source>
</reference>
<dbReference type="Proteomes" id="UP000283543">
    <property type="component" value="Unassembled WGS sequence"/>
</dbReference>
<dbReference type="GO" id="GO:0019706">
    <property type="term" value="F:protein-cysteine S-palmitoyltransferase activity"/>
    <property type="evidence" value="ECO:0007669"/>
    <property type="project" value="UniProtKB-EC"/>
</dbReference>
<feature type="non-terminal residue" evidence="11">
    <location>
        <position position="1"/>
    </location>
</feature>
<evidence type="ECO:0000256" key="2">
    <source>
        <dbReference type="ARBA" id="ARBA00022679"/>
    </source>
</evidence>
<comment type="similarity">
    <text evidence="7">Belongs to the DHHC palmitoyltransferase family. PFA5 subfamily.</text>
</comment>
<keyword evidence="2 8" id="KW-0808">Transferase</keyword>
<evidence type="ECO:0000256" key="4">
    <source>
        <dbReference type="ARBA" id="ARBA00022989"/>
    </source>
</evidence>
<keyword evidence="4 8" id="KW-1133">Transmembrane helix</keyword>
<keyword evidence="6 8" id="KW-0012">Acyltransferase</keyword>
<feature type="transmembrane region" description="Helical" evidence="8">
    <location>
        <begin position="61"/>
        <end position="84"/>
    </location>
</feature>
<evidence type="ECO:0000313" key="15">
    <source>
        <dbReference type="Proteomes" id="UP000285712"/>
    </source>
</evidence>
<dbReference type="PROSITE" id="PS50216">
    <property type="entry name" value="DHHC"/>
    <property type="match status" value="1"/>
</dbReference>
<evidence type="ECO:0000259" key="9">
    <source>
        <dbReference type="Pfam" id="PF01529"/>
    </source>
</evidence>
<evidence type="ECO:0000313" key="10">
    <source>
        <dbReference type="EMBL" id="RHY43073.1"/>
    </source>
</evidence>
<dbReference type="GO" id="GO:0006612">
    <property type="term" value="P:protein targeting to membrane"/>
    <property type="evidence" value="ECO:0007669"/>
    <property type="project" value="TreeGrafter"/>
</dbReference>
<dbReference type="EMBL" id="QUTH01001063">
    <property type="protein sequence ID" value="RHZ31834.1"/>
    <property type="molecule type" value="Genomic_DNA"/>
</dbReference>
<dbReference type="VEuPathDB" id="FungiDB:H257_08764"/>
<keyword evidence="5 8" id="KW-0472">Membrane</keyword>
<organism evidence="11 15">
    <name type="scientific">Aphanomyces astaci</name>
    <name type="common">Crayfish plague agent</name>
    <dbReference type="NCBI Taxonomy" id="112090"/>
    <lineage>
        <taxon>Eukaryota</taxon>
        <taxon>Sar</taxon>
        <taxon>Stramenopiles</taxon>
        <taxon>Oomycota</taxon>
        <taxon>Saprolegniomycetes</taxon>
        <taxon>Saprolegniales</taxon>
        <taxon>Verrucalvaceae</taxon>
        <taxon>Aphanomyces</taxon>
    </lineage>
</organism>
<sequence>NPGKKVGKFVPLQLCNTECHRRQRQFELPCQTNVHLQSMKPSRFLCQRSANAFYFPHVLHVGPNLGCMLITYSIILAPTLIFVFANSLASWVSVLLIVSIALTFLSFSMVACSDPGVVREHYVNAVGDDAGILCGTLVLPLSLFVTLMDVAHCQIRRPRNAIHCYECEVCIDGMDHHCPWTGKCIGKKTLYWFYLFLWMICIHMTFGIGTVVYYCIGGRTS</sequence>
<evidence type="ECO:0000256" key="7">
    <source>
        <dbReference type="ARBA" id="ARBA00038298"/>
    </source>
</evidence>
<comment type="domain">
    <text evidence="8">The DHHC domain is required for palmitoyltransferase activity.</text>
</comment>
<evidence type="ECO:0000313" key="14">
    <source>
        <dbReference type="Proteomes" id="UP000285430"/>
    </source>
</evidence>
<feature type="transmembrane region" description="Helical" evidence="8">
    <location>
        <begin position="130"/>
        <end position="151"/>
    </location>
</feature>
<dbReference type="GO" id="GO:0005783">
    <property type="term" value="C:endoplasmic reticulum"/>
    <property type="evidence" value="ECO:0007669"/>
    <property type="project" value="TreeGrafter"/>
</dbReference>
<comment type="caution">
    <text evidence="11">The sequence shown here is derived from an EMBL/GenBank/DDBJ whole genome shotgun (WGS) entry which is preliminary data.</text>
</comment>
<comment type="catalytic activity">
    <reaction evidence="8">
        <text>L-cysteinyl-[protein] + hexadecanoyl-CoA = S-hexadecanoyl-L-cysteinyl-[protein] + CoA</text>
        <dbReference type="Rhea" id="RHEA:36683"/>
        <dbReference type="Rhea" id="RHEA-COMP:10131"/>
        <dbReference type="Rhea" id="RHEA-COMP:11032"/>
        <dbReference type="ChEBI" id="CHEBI:29950"/>
        <dbReference type="ChEBI" id="CHEBI:57287"/>
        <dbReference type="ChEBI" id="CHEBI:57379"/>
        <dbReference type="ChEBI" id="CHEBI:74151"/>
        <dbReference type="EC" id="2.3.1.225"/>
    </reaction>
</comment>
<evidence type="ECO:0000256" key="3">
    <source>
        <dbReference type="ARBA" id="ARBA00022692"/>
    </source>
</evidence>
<dbReference type="InterPro" id="IPR001594">
    <property type="entry name" value="Palmitoyltrfase_DHHC"/>
</dbReference>
<evidence type="ECO:0000313" key="11">
    <source>
        <dbReference type="EMBL" id="RHY92917.1"/>
    </source>
</evidence>
<name>A0A3R7E974_APHAT</name>
<dbReference type="GO" id="GO:0005794">
    <property type="term" value="C:Golgi apparatus"/>
    <property type="evidence" value="ECO:0007669"/>
    <property type="project" value="TreeGrafter"/>
</dbReference>
<accession>A0A3R7E974</accession>
<dbReference type="EMBL" id="QUTG01003151">
    <property type="protein sequence ID" value="RHY92917.1"/>
    <property type="molecule type" value="Genomic_DNA"/>
</dbReference>
<dbReference type="InterPro" id="IPR039859">
    <property type="entry name" value="PFA4/ZDH16/20/ERF2-like"/>
</dbReference>
<dbReference type="AlphaFoldDB" id="A0A3R7E974"/>
<dbReference type="EMBL" id="QUTB01008242">
    <property type="protein sequence ID" value="RHY43073.1"/>
    <property type="molecule type" value="Genomic_DNA"/>
</dbReference>
<dbReference type="GO" id="GO:0016020">
    <property type="term" value="C:membrane"/>
    <property type="evidence" value="ECO:0007669"/>
    <property type="project" value="UniProtKB-SubCell"/>
</dbReference>
<keyword evidence="3 8" id="KW-0812">Transmembrane</keyword>
<dbReference type="EC" id="2.3.1.225" evidence="8"/>
<feature type="transmembrane region" description="Helical" evidence="8">
    <location>
        <begin position="91"/>
        <end position="110"/>
    </location>
</feature>
<evidence type="ECO:0000256" key="8">
    <source>
        <dbReference type="RuleBase" id="RU079119"/>
    </source>
</evidence>
<dbReference type="Proteomes" id="UP000285430">
    <property type="component" value="Unassembled WGS sequence"/>
</dbReference>
<feature type="domain" description="Palmitoyltransferase DHHC" evidence="9">
    <location>
        <begin position="152"/>
        <end position="215"/>
    </location>
</feature>
<gene>
    <name evidence="10" type="ORF">DYB34_004834</name>
    <name evidence="11" type="ORF">DYB35_007292</name>
    <name evidence="12" type="ORF">DYB37_013571</name>
</gene>